<dbReference type="AlphaFoldDB" id="A0AAV0FUH5"/>
<dbReference type="EMBL" id="CAMAPF010001014">
    <property type="protein sequence ID" value="CAH9139005.1"/>
    <property type="molecule type" value="Genomic_DNA"/>
</dbReference>
<sequence>MKDKHEVVDIFRKFYNMVQVQFNEKIKIFRSDNGREYFSNTLTQFFNEKGMIQQSSCVDTPQQNGVAERKNRHLLEITRALLLANHVPKYFWGDALLTAVYLINRMPSKPLSFQTPIQKIHEFNCDLKPFVNLPFKIFGCTVFVSNRDKTKSKL</sequence>
<reference evidence="2" key="1">
    <citation type="submission" date="2022-07" db="EMBL/GenBank/DDBJ databases">
        <authorList>
            <person name="Macas J."/>
            <person name="Novak P."/>
            <person name="Neumann P."/>
        </authorList>
    </citation>
    <scope>NUCLEOTIDE SEQUENCE</scope>
</reference>
<feature type="non-terminal residue" evidence="2">
    <location>
        <position position="154"/>
    </location>
</feature>
<protein>
    <recommendedName>
        <fullName evidence="1">Integrase catalytic domain-containing protein</fullName>
    </recommendedName>
</protein>
<dbReference type="Proteomes" id="UP001152523">
    <property type="component" value="Unassembled WGS sequence"/>
</dbReference>
<comment type="caution">
    <text evidence="2">The sequence shown here is derived from an EMBL/GenBank/DDBJ whole genome shotgun (WGS) entry which is preliminary data.</text>
</comment>
<name>A0AAV0FUH5_9ASTE</name>
<dbReference type="PROSITE" id="PS50994">
    <property type="entry name" value="INTEGRASE"/>
    <property type="match status" value="1"/>
</dbReference>
<feature type="domain" description="Integrase catalytic" evidence="1">
    <location>
        <begin position="1"/>
        <end position="124"/>
    </location>
</feature>
<keyword evidence="3" id="KW-1185">Reference proteome</keyword>
<dbReference type="InterPro" id="IPR012337">
    <property type="entry name" value="RNaseH-like_sf"/>
</dbReference>
<accession>A0AAV0FUH5</accession>
<evidence type="ECO:0000313" key="2">
    <source>
        <dbReference type="EMBL" id="CAH9139005.1"/>
    </source>
</evidence>
<organism evidence="2 3">
    <name type="scientific">Cuscuta epithymum</name>
    <dbReference type="NCBI Taxonomy" id="186058"/>
    <lineage>
        <taxon>Eukaryota</taxon>
        <taxon>Viridiplantae</taxon>
        <taxon>Streptophyta</taxon>
        <taxon>Embryophyta</taxon>
        <taxon>Tracheophyta</taxon>
        <taxon>Spermatophyta</taxon>
        <taxon>Magnoliopsida</taxon>
        <taxon>eudicotyledons</taxon>
        <taxon>Gunneridae</taxon>
        <taxon>Pentapetalae</taxon>
        <taxon>asterids</taxon>
        <taxon>lamiids</taxon>
        <taxon>Solanales</taxon>
        <taxon>Convolvulaceae</taxon>
        <taxon>Cuscuteae</taxon>
        <taxon>Cuscuta</taxon>
        <taxon>Cuscuta subgen. Cuscuta</taxon>
    </lineage>
</organism>
<gene>
    <name evidence="2" type="ORF">CEPIT_LOCUS37260</name>
</gene>
<evidence type="ECO:0000313" key="3">
    <source>
        <dbReference type="Proteomes" id="UP001152523"/>
    </source>
</evidence>
<dbReference type="InterPro" id="IPR039537">
    <property type="entry name" value="Retrotran_Ty1/copia-like"/>
</dbReference>
<evidence type="ECO:0000259" key="1">
    <source>
        <dbReference type="PROSITE" id="PS50994"/>
    </source>
</evidence>
<dbReference type="GO" id="GO:0003676">
    <property type="term" value="F:nucleic acid binding"/>
    <property type="evidence" value="ECO:0007669"/>
    <property type="project" value="InterPro"/>
</dbReference>
<dbReference type="InterPro" id="IPR036397">
    <property type="entry name" value="RNaseH_sf"/>
</dbReference>
<dbReference type="GO" id="GO:0015074">
    <property type="term" value="P:DNA integration"/>
    <property type="evidence" value="ECO:0007669"/>
    <property type="project" value="InterPro"/>
</dbReference>
<proteinExistence type="predicted"/>
<dbReference type="Gene3D" id="3.30.420.10">
    <property type="entry name" value="Ribonuclease H-like superfamily/Ribonuclease H"/>
    <property type="match status" value="1"/>
</dbReference>
<dbReference type="PANTHER" id="PTHR42648">
    <property type="entry name" value="TRANSPOSASE, PUTATIVE-RELATED"/>
    <property type="match status" value="1"/>
</dbReference>
<dbReference type="PANTHER" id="PTHR42648:SF22">
    <property type="entry name" value="REVERSE TRANSCRIPTASE TY1_COPIA-TYPE DOMAIN-CONTAINING PROTEIN"/>
    <property type="match status" value="1"/>
</dbReference>
<dbReference type="InterPro" id="IPR001584">
    <property type="entry name" value="Integrase_cat-core"/>
</dbReference>
<dbReference type="SUPFAM" id="SSF53098">
    <property type="entry name" value="Ribonuclease H-like"/>
    <property type="match status" value="1"/>
</dbReference>